<feature type="chain" id="PRO_5034469433" description="Immunoglobulin domain-containing protein" evidence="1">
    <location>
        <begin position="26"/>
        <end position="170"/>
    </location>
</feature>
<dbReference type="PANTHER" id="PTHR46608">
    <property type="entry name" value="T-CELL IMMUNOGLOBULIN AND MUCIN DOMAIN-CONTAINING PROTEIN 4"/>
    <property type="match status" value="1"/>
</dbReference>
<dbReference type="GeneTree" id="ENSGT00940000169061"/>
<dbReference type="GO" id="GO:0043277">
    <property type="term" value="P:apoptotic cell clearance"/>
    <property type="evidence" value="ECO:0007669"/>
    <property type="project" value="TreeGrafter"/>
</dbReference>
<reference evidence="3" key="1">
    <citation type="submission" date="2021-06" db="EMBL/GenBank/DDBJ databases">
        <authorList>
            <consortium name="Wellcome Sanger Institute Data Sharing"/>
        </authorList>
    </citation>
    <scope>NUCLEOTIDE SEQUENCE [LARGE SCALE GENOMIC DNA]</scope>
</reference>
<dbReference type="SUPFAM" id="SSF48726">
    <property type="entry name" value="Immunoglobulin"/>
    <property type="match status" value="1"/>
</dbReference>
<evidence type="ECO:0000313" key="3">
    <source>
        <dbReference type="Ensembl" id="ENSECRP00000022345.1"/>
    </source>
</evidence>
<dbReference type="Gene3D" id="2.60.40.10">
    <property type="entry name" value="Immunoglobulins"/>
    <property type="match status" value="1"/>
</dbReference>
<sequence length="170" mass="18791">MDGLLKLFWMCVGLLSSSSSHLISATVGQDVTLPCKYPSGFYGLRYTCWGRGHCHHSGFCPKEIISSDKGYVSSKHLDRHQLLGNIKQGDISLTVVSARKEDSGDYCCFIYNPGWSEGQKQHVYLLVRSGTLKEWSLRVAASLLFSSTSPQTRSLGYLAMNLVPFGCLCV</sequence>
<keyword evidence="4" id="KW-1185">Reference proteome</keyword>
<protein>
    <recommendedName>
        <fullName evidence="2">Immunoglobulin domain-containing protein</fullName>
    </recommendedName>
</protein>
<dbReference type="Proteomes" id="UP000694620">
    <property type="component" value="Chromosome 11"/>
</dbReference>
<feature type="signal peptide" evidence="1">
    <location>
        <begin position="1"/>
        <end position="25"/>
    </location>
</feature>
<reference evidence="3" key="3">
    <citation type="submission" date="2025-09" db="UniProtKB">
        <authorList>
            <consortium name="Ensembl"/>
        </authorList>
    </citation>
    <scope>IDENTIFICATION</scope>
</reference>
<dbReference type="InterPro" id="IPR013106">
    <property type="entry name" value="Ig_V-set"/>
</dbReference>
<dbReference type="InterPro" id="IPR003599">
    <property type="entry name" value="Ig_sub"/>
</dbReference>
<dbReference type="AlphaFoldDB" id="A0A8C4SVN8"/>
<dbReference type="SMART" id="SM00409">
    <property type="entry name" value="IG"/>
    <property type="match status" value="1"/>
</dbReference>
<keyword evidence="1" id="KW-0732">Signal</keyword>
<evidence type="ECO:0000313" key="4">
    <source>
        <dbReference type="Proteomes" id="UP000694620"/>
    </source>
</evidence>
<accession>A0A8C4SVN8</accession>
<proteinExistence type="predicted"/>
<reference evidence="3" key="2">
    <citation type="submission" date="2025-08" db="UniProtKB">
        <authorList>
            <consortium name="Ensembl"/>
        </authorList>
    </citation>
    <scope>IDENTIFICATION</scope>
</reference>
<dbReference type="PANTHER" id="PTHR46608:SF3">
    <property type="entry name" value="T-CELL IMMUNOGLOBULIN AND MUCIN DOMAIN-CONTAINING PROTEIN 4"/>
    <property type="match status" value="1"/>
</dbReference>
<dbReference type="InterPro" id="IPR036179">
    <property type="entry name" value="Ig-like_dom_sf"/>
</dbReference>
<evidence type="ECO:0000259" key="2">
    <source>
        <dbReference type="SMART" id="SM00409"/>
    </source>
</evidence>
<evidence type="ECO:0000256" key="1">
    <source>
        <dbReference type="SAM" id="SignalP"/>
    </source>
</evidence>
<dbReference type="InterPro" id="IPR013783">
    <property type="entry name" value="Ig-like_fold"/>
</dbReference>
<dbReference type="Pfam" id="PF07686">
    <property type="entry name" value="V-set"/>
    <property type="match status" value="1"/>
</dbReference>
<dbReference type="GO" id="GO:0001786">
    <property type="term" value="F:phosphatidylserine binding"/>
    <property type="evidence" value="ECO:0007669"/>
    <property type="project" value="TreeGrafter"/>
</dbReference>
<dbReference type="GO" id="GO:0060097">
    <property type="term" value="P:cytoskeletal rearrangement involved in phagocytosis, engulfment"/>
    <property type="evidence" value="ECO:0007669"/>
    <property type="project" value="TreeGrafter"/>
</dbReference>
<name>A0A8C4SVN8_ERPCA</name>
<organism evidence="3 4">
    <name type="scientific">Erpetoichthys calabaricus</name>
    <name type="common">Rope fish</name>
    <name type="synonym">Calamoichthys calabaricus</name>
    <dbReference type="NCBI Taxonomy" id="27687"/>
    <lineage>
        <taxon>Eukaryota</taxon>
        <taxon>Metazoa</taxon>
        <taxon>Chordata</taxon>
        <taxon>Craniata</taxon>
        <taxon>Vertebrata</taxon>
        <taxon>Euteleostomi</taxon>
        <taxon>Actinopterygii</taxon>
        <taxon>Polypteriformes</taxon>
        <taxon>Polypteridae</taxon>
        <taxon>Erpetoichthys</taxon>
    </lineage>
</organism>
<feature type="domain" description="Immunoglobulin" evidence="2">
    <location>
        <begin position="20"/>
        <end position="128"/>
    </location>
</feature>
<dbReference type="Ensembl" id="ENSECRT00000022820.1">
    <property type="protein sequence ID" value="ENSECRP00000022345.1"/>
    <property type="gene ID" value="ENSECRG00000015098.1"/>
</dbReference>